<gene>
    <name evidence="2" type="ORF">AaE_003967</name>
</gene>
<evidence type="ECO:0000313" key="3">
    <source>
        <dbReference type="Proteomes" id="UP000469452"/>
    </source>
</evidence>
<evidence type="ECO:0000259" key="1">
    <source>
        <dbReference type="Pfam" id="PF04218"/>
    </source>
</evidence>
<dbReference type="SUPFAM" id="SSF46689">
    <property type="entry name" value="Homeodomain-like"/>
    <property type="match status" value="1"/>
</dbReference>
<comment type="caution">
    <text evidence="2">The sequence shown here is derived from an EMBL/GenBank/DDBJ whole genome shotgun (WGS) entry which is preliminary data.</text>
</comment>
<protein>
    <recommendedName>
        <fullName evidence="1">HTH psq-type domain-containing protein</fullName>
    </recommendedName>
</protein>
<dbReference type="VEuPathDB" id="FungiDB:H257_19394"/>
<sequence length="251" mass="27749">MTSESRRSRSTSGQRKSISLRFKVKVIQAYEATTGARKTFYCIGKEFGVQTGQVSRWVKAKDQINARAVFNPSVLTVNAGRPVTNPDVEAEVLEYFNTLQQDDIAISTNMLIIYAFSVDSDFHGGQPNALKKWVYMFPTQLGHSPSNPPGSKAIRSFDGDYGRFWNDLGGTLRAVWNVGERIRAMFCKHGRDTSPSGARGQDNDRSKGFKNGVCTQVYVVQSPCYGVPCNRVGWYQATTICGIQGSPGCPH</sequence>
<dbReference type="GO" id="GO:0003677">
    <property type="term" value="F:DNA binding"/>
    <property type="evidence" value="ECO:0007669"/>
    <property type="project" value="InterPro"/>
</dbReference>
<accession>A0A6A5ASK3</accession>
<dbReference type="EMBL" id="VJMI01009666">
    <property type="protein sequence ID" value="KAF0758351.1"/>
    <property type="molecule type" value="Genomic_DNA"/>
</dbReference>
<dbReference type="Gene3D" id="1.10.10.60">
    <property type="entry name" value="Homeodomain-like"/>
    <property type="match status" value="1"/>
</dbReference>
<evidence type="ECO:0000313" key="2">
    <source>
        <dbReference type="EMBL" id="KAF0758351.1"/>
    </source>
</evidence>
<proteinExistence type="predicted"/>
<feature type="domain" description="HTH psq-type" evidence="1">
    <location>
        <begin position="15"/>
        <end position="64"/>
    </location>
</feature>
<dbReference type="InterPro" id="IPR009057">
    <property type="entry name" value="Homeodomain-like_sf"/>
</dbReference>
<dbReference type="AlphaFoldDB" id="A0A6A5ASK3"/>
<organism evidence="2 3">
    <name type="scientific">Aphanomyces astaci</name>
    <name type="common">Crayfish plague agent</name>
    <dbReference type="NCBI Taxonomy" id="112090"/>
    <lineage>
        <taxon>Eukaryota</taxon>
        <taxon>Sar</taxon>
        <taxon>Stramenopiles</taxon>
        <taxon>Oomycota</taxon>
        <taxon>Saprolegniomycetes</taxon>
        <taxon>Saprolegniales</taxon>
        <taxon>Verrucalvaceae</taxon>
        <taxon>Aphanomyces</taxon>
    </lineage>
</organism>
<dbReference type="Proteomes" id="UP000469452">
    <property type="component" value="Unassembled WGS sequence"/>
</dbReference>
<dbReference type="InterPro" id="IPR007889">
    <property type="entry name" value="HTH_Psq"/>
</dbReference>
<name>A0A6A5ASK3_APHAT</name>
<dbReference type="Pfam" id="PF04218">
    <property type="entry name" value="CENP-B_N"/>
    <property type="match status" value="1"/>
</dbReference>
<reference evidence="2 3" key="1">
    <citation type="submission" date="2019-06" db="EMBL/GenBank/DDBJ databases">
        <title>Genomics analysis of Aphanomyces spp. identifies a new class of oomycete effector associated with host adaptation.</title>
        <authorList>
            <person name="Gaulin E."/>
        </authorList>
    </citation>
    <scope>NUCLEOTIDE SEQUENCE [LARGE SCALE GENOMIC DNA]</scope>
    <source>
        <strain evidence="2 3">E</strain>
    </source>
</reference>